<keyword evidence="11" id="KW-1185">Reference proteome</keyword>
<dbReference type="Gene3D" id="1.10.10.60">
    <property type="entry name" value="Homeodomain-like"/>
    <property type="match status" value="2"/>
</dbReference>
<reference evidence="10 11" key="1">
    <citation type="submission" date="2018-09" db="EMBL/GenBank/DDBJ databases">
        <title>A high-quality reference genome of wild soybean provides a powerful tool to mine soybean genomes.</title>
        <authorList>
            <person name="Xie M."/>
            <person name="Chung C.Y.L."/>
            <person name="Li M.-W."/>
            <person name="Wong F.-L."/>
            <person name="Chan T.-F."/>
            <person name="Lam H.-M."/>
        </authorList>
    </citation>
    <scope>NUCLEOTIDE SEQUENCE [LARGE SCALE GENOMIC DNA]</scope>
    <source>
        <strain evidence="11">cv. W05</strain>
        <tissue evidence="10">Hypocotyl of etiolated seedlings</tissue>
    </source>
</reference>
<comment type="subcellular location">
    <subcellularLocation>
        <location evidence="1">Nucleus</location>
    </subcellularLocation>
</comment>
<evidence type="ECO:0000256" key="3">
    <source>
        <dbReference type="ARBA" id="ARBA00023015"/>
    </source>
</evidence>
<evidence type="ECO:0000256" key="6">
    <source>
        <dbReference type="ARBA" id="ARBA00023242"/>
    </source>
</evidence>
<evidence type="ECO:0000313" key="10">
    <source>
        <dbReference type="EMBL" id="RZC13801.1"/>
    </source>
</evidence>
<dbReference type="CDD" id="cd00167">
    <property type="entry name" value="SANT"/>
    <property type="match status" value="2"/>
</dbReference>
<dbReference type="EMBL" id="QZWG01000005">
    <property type="protein sequence ID" value="RZC13801.1"/>
    <property type="molecule type" value="Genomic_DNA"/>
</dbReference>
<feature type="domain" description="Myb-like" evidence="8">
    <location>
        <begin position="63"/>
        <end position="113"/>
    </location>
</feature>
<dbReference type="GO" id="GO:0005634">
    <property type="term" value="C:nucleus"/>
    <property type="evidence" value="ECO:0007669"/>
    <property type="project" value="UniProtKB-SubCell"/>
</dbReference>
<evidence type="ECO:0000256" key="4">
    <source>
        <dbReference type="ARBA" id="ARBA00023125"/>
    </source>
</evidence>
<evidence type="ECO:0000256" key="2">
    <source>
        <dbReference type="ARBA" id="ARBA00022737"/>
    </source>
</evidence>
<organism evidence="10 11">
    <name type="scientific">Glycine soja</name>
    <name type="common">Wild soybean</name>
    <dbReference type="NCBI Taxonomy" id="3848"/>
    <lineage>
        <taxon>Eukaryota</taxon>
        <taxon>Viridiplantae</taxon>
        <taxon>Streptophyta</taxon>
        <taxon>Embryophyta</taxon>
        <taxon>Tracheophyta</taxon>
        <taxon>Spermatophyta</taxon>
        <taxon>Magnoliopsida</taxon>
        <taxon>eudicotyledons</taxon>
        <taxon>Gunneridae</taxon>
        <taxon>Pentapetalae</taxon>
        <taxon>rosids</taxon>
        <taxon>fabids</taxon>
        <taxon>Fabales</taxon>
        <taxon>Fabaceae</taxon>
        <taxon>Papilionoideae</taxon>
        <taxon>50 kb inversion clade</taxon>
        <taxon>NPAAA clade</taxon>
        <taxon>indigoferoid/millettioid clade</taxon>
        <taxon>Phaseoleae</taxon>
        <taxon>Glycine</taxon>
        <taxon>Glycine subgen. Soja</taxon>
    </lineage>
</organism>
<evidence type="ECO:0000259" key="8">
    <source>
        <dbReference type="PROSITE" id="PS50090"/>
    </source>
</evidence>
<dbReference type="AlphaFoldDB" id="A0A445KT15"/>
<sequence>MGRAPCCDKANVKRGRWSPEEDETLKNYLKKHATPGNWITLPQKAGLKRCGKSCRLRWLNYLRPHIKHGGFTHEEDQFICSLYATIGTRWSLIAAQLPGRTDNDVKNHWNTKLKKMFLAANTNATGNTVFSTPTSQPQVEDCSVFDDHENSAEYHVLGLEQTPLPLGSDVSGLGSSCSVPLSNEAVSASLVKEENENGTQWFGEDESFLLDFVYEDNGFVSLENSSEVAPSFGSLYAPNTTEKRKRDN</sequence>
<dbReference type="InterPro" id="IPR017930">
    <property type="entry name" value="Myb_dom"/>
</dbReference>
<dbReference type="FunFam" id="1.10.10.60:FF:000015">
    <property type="entry name" value="Transcription factor RAX3"/>
    <property type="match status" value="1"/>
</dbReference>
<comment type="caution">
    <text evidence="10">The sequence shown here is derived from an EMBL/GenBank/DDBJ whole genome shotgun (WGS) entry which is preliminary data.</text>
</comment>
<dbReference type="InterPro" id="IPR001005">
    <property type="entry name" value="SANT/Myb"/>
</dbReference>
<keyword evidence="6" id="KW-0539">Nucleus</keyword>
<dbReference type="PROSITE" id="PS50090">
    <property type="entry name" value="MYB_LIKE"/>
    <property type="match status" value="2"/>
</dbReference>
<feature type="domain" description="Myb-like" evidence="8">
    <location>
        <begin position="9"/>
        <end position="62"/>
    </location>
</feature>
<dbReference type="SMR" id="A0A445KT15"/>
<dbReference type="Proteomes" id="UP000289340">
    <property type="component" value="Chromosome 5"/>
</dbReference>
<dbReference type="PANTHER" id="PTHR48000">
    <property type="entry name" value="OS09G0431300 PROTEIN"/>
    <property type="match status" value="1"/>
</dbReference>
<name>A0A445KT15_GLYSO</name>
<evidence type="ECO:0000259" key="9">
    <source>
        <dbReference type="PROSITE" id="PS51294"/>
    </source>
</evidence>
<dbReference type="SMART" id="SM00717">
    <property type="entry name" value="SANT"/>
    <property type="match status" value="2"/>
</dbReference>
<accession>A0A445KT15</accession>
<proteinExistence type="predicted"/>
<feature type="domain" description="HTH myb-type" evidence="9">
    <location>
        <begin position="63"/>
        <end position="117"/>
    </location>
</feature>
<dbReference type="GO" id="GO:0003677">
    <property type="term" value="F:DNA binding"/>
    <property type="evidence" value="ECO:0007669"/>
    <property type="project" value="UniProtKB-KW"/>
</dbReference>
<keyword evidence="3" id="KW-0805">Transcription regulation</keyword>
<dbReference type="SUPFAM" id="SSF46689">
    <property type="entry name" value="Homeodomain-like"/>
    <property type="match status" value="1"/>
</dbReference>
<evidence type="ECO:0000256" key="5">
    <source>
        <dbReference type="ARBA" id="ARBA00023163"/>
    </source>
</evidence>
<dbReference type="Pfam" id="PF00249">
    <property type="entry name" value="Myb_DNA-binding"/>
    <property type="match status" value="2"/>
</dbReference>
<evidence type="ECO:0000256" key="7">
    <source>
        <dbReference type="SAM" id="MobiDB-lite"/>
    </source>
</evidence>
<protein>
    <submittedName>
        <fullName evidence="10">Transcription factor MYB36</fullName>
    </submittedName>
</protein>
<evidence type="ECO:0000256" key="1">
    <source>
        <dbReference type="ARBA" id="ARBA00004123"/>
    </source>
</evidence>
<keyword evidence="5" id="KW-0804">Transcription</keyword>
<feature type="region of interest" description="Disordered" evidence="7">
    <location>
        <begin position="226"/>
        <end position="248"/>
    </location>
</feature>
<dbReference type="PROSITE" id="PS51294">
    <property type="entry name" value="HTH_MYB"/>
    <property type="match status" value="2"/>
</dbReference>
<evidence type="ECO:0000313" key="11">
    <source>
        <dbReference type="Proteomes" id="UP000289340"/>
    </source>
</evidence>
<keyword evidence="4" id="KW-0238">DNA-binding</keyword>
<gene>
    <name evidence="10" type="ORF">D0Y65_013063</name>
</gene>
<keyword evidence="2" id="KW-0677">Repeat</keyword>
<feature type="domain" description="HTH myb-type" evidence="9">
    <location>
        <begin position="9"/>
        <end position="62"/>
    </location>
</feature>
<dbReference type="InterPro" id="IPR009057">
    <property type="entry name" value="Homeodomain-like_sf"/>
</dbReference>
<dbReference type="PANTHER" id="PTHR48000:SF67">
    <property type="entry name" value="MYB-LIKE DNA-BINDING DOMAIN CONTAINING PROTEIN, EXPRESSED"/>
    <property type="match status" value="1"/>
</dbReference>